<organism evidence="2 3">
    <name type="scientific">Paracoccidioides brasiliensis</name>
    <dbReference type="NCBI Taxonomy" id="121759"/>
    <lineage>
        <taxon>Eukaryota</taxon>
        <taxon>Fungi</taxon>
        <taxon>Dikarya</taxon>
        <taxon>Ascomycota</taxon>
        <taxon>Pezizomycotina</taxon>
        <taxon>Eurotiomycetes</taxon>
        <taxon>Eurotiomycetidae</taxon>
        <taxon>Onygenales</taxon>
        <taxon>Ajellomycetaceae</taxon>
        <taxon>Paracoccidioides</taxon>
    </lineage>
</organism>
<protein>
    <submittedName>
        <fullName evidence="2">Uncharacterized protein</fullName>
    </submittedName>
</protein>
<proteinExistence type="predicted"/>
<feature type="region of interest" description="Disordered" evidence="1">
    <location>
        <begin position="1"/>
        <end position="98"/>
    </location>
</feature>
<evidence type="ECO:0000313" key="3">
    <source>
        <dbReference type="Proteomes" id="UP000242814"/>
    </source>
</evidence>
<dbReference type="AlphaFoldDB" id="A0A1D2J486"/>
<comment type="caution">
    <text evidence="2">The sequence shown here is derived from an EMBL/GenBank/DDBJ whole genome shotgun (WGS) entry which is preliminary data.</text>
</comment>
<feature type="compositionally biased region" description="Basic and acidic residues" evidence="1">
    <location>
        <begin position="26"/>
        <end position="68"/>
    </location>
</feature>
<dbReference type="EMBL" id="LZYO01000576">
    <property type="protein sequence ID" value="ODH13124.1"/>
    <property type="molecule type" value="Genomic_DNA"/>
</dbReference>
<name>A0A1D2J486_PARBR</name>
<feature type="compositionally biased region" description="Basic and acidic residues" evidence="1">
    <location>
        <begin position="1"/>
        <end position="14"/>
    </location>
</feature>
<dbReference type="VEuPathDB" id="FungiDB:PADG_12431"/>
<reference evidence="2 3" key="1">
    <citation type="submission" date="2016-06" db="EMBL/GenBank/DDBJ databases">
        <authorList>
            <person name="Kjaerup R.B."/>
            <person name="Dalgaard T.S."/>
            <person name="Juul-Madsen H.R."/>
        </authorList>
    </citation>
    <scope>NUCLEOTIDE SEQUENCE [LARGE SCALE GENOMIC DNA]</scope>
    <source>
        <strain evidence="2 3">Pb300</strain>
    </source>
</reference>
<dbReference type="Proteomes" id="UP000242814">
    <property type="component" value="Unassembled WGS sequence"/>
</dbReference>
<gene>
    <name evidence="2" type="ORF">ACO22_07579</name>
</gene>
<feature type="compositionally biased region" description="Basic residues" evidence="1">
    <location>
        <begin position="69"/>
        <end position="78"/>
    </location>
</feature>
<feature type="compositionally biased region" description="Basic residues" evidence="1">
    <location>
        <begin position="15"/>
        <end position="25"/>
    </location>
</feature>
<evidence type="ECO:0000313" key="2">
    <source>
        <dbReference type="EMBL" id="ODH13124.1"/>
    </source>
</evidence>
<accession>A0A1D2J486</accession>
<evidence type="ECO:0000256" key="1">
    <source>
        <dbReference type="SAM" id="MobiDB-lite"/>
    </source>
</evidence>
<sequence length="205" mass="24114">MRERGGREEGERRERKEKRERKERRRGGEEERRREETKTKTTRDVEGERNEMFYRSEETNESMSEEKKSWKRNRKRQQHGAAGEPFSTSTSTPHALIGLPARPKPQADRHWNRHEPEHERIFLPRSEPHVRANQGPGGCTPSTGLRLHRTMYVNKHMRDSYGGNGFLNWGPLFGIRISIPYFEIPLVQTVGNCGRRDFVQRASCF</sequence>